<evidence type="ECO:0000313" key="2">
    <source>
        <dbReference type="Proteomes" id="UP000605013"/>
    </source>
</evidence>
<evidence type="ECO:0000313" key="1">
    <source>
        <dbReference type="EMBL" id="MBL7560630.1"/>
    </source>
</evidence>
<dbReference type="EMBL" id="JAEMEF010000012">
    <property type="protein sequence ID" value="MBL7560630.1"/>
    <property type="molecule type" value="Genomic_DNA"/>
</dbReference>
<reference evidence="1 2" key="1">
    <citation type="submission" date="2020-12" db="EMBL/GenBank/DDBJ databases">
        <title>Olleya sediminilitoris sp. nov., isolated from a tidal flat.</title>
        <authorList>
            <person name="Park S."/>
            <person name="Yoon J.-H."/>
        </authorList>
    </citation>
    <scope>NUCLEOTIDE SEQUENCE [LARGE SCALE GENOMIC DNA]</scope>
    <source>
        <strain evidence="1 2">YSTF-M6</strain>
    </source>
</reference>
<gene>
    <name evidence="1" type="ORF">JAO71_12550</name>
</gene>
<keyword evidence="2" id="KW-1185">Reference proteome</keyword>
<protein>
    <submittedName>
        <fullName evidence="1">Uncharacterized protein</fullName>
    </submittedName>
</protein>
<dbReference type="Proteomes" id="UP000605013">
    <property type="component" value="Unassembled WGS sequence"/>
</dbReference>
<sequence length="116" mass="13031">MKPNKILLLITLICVTPLIIMSTNNDVQIVSKLKPISDNSINSQNTAYNNSTDLKIGDSYFDIKVKVPHFKINNKTKNVSINSPSNIYILDQTAHKDLTKYTIANTVKIIDIITKK</sequence>
<accession>A0ABS1WNE8</accession>
<proteinExistence type="predicted"/>
<organism evidence="1 2">
    <name type="scientific">Olleya sediminilitoris</name>
    <dbReference type="NCBI Taxonomy" id="2795739"/>
    <lineage>
        <taxon>Bacteria</taxon>
        <taxon>Pseudomonadati</taxon>
        <taxon>Bacteroidota</taxon>
        <taxon>Flavobacteriia</taxon>
        <taxon>Flavobacteriales</taxon>
        <taxon>Flavobacteriaceae</taxon>
    </lineage>
</organism>
<comment type="caution">
    <text evidence="1">The sequence shown here is derived from an EMBL/GenBank/DDBJ whole genome shotgun (WGS) entry which is preliminary data.</text>
</comment>
<name>A0ABS1WNE8_9FLAO</name>
<dbReference type="RefSeq" id="WP_148638429.1">
    <property type="nucleotide sequence ID" value="NZ_JAEMEF010000012.1"/>
</dbReference>